<keyword evidence="3" id="KW-1185">Reference proteome</keyword>
<dbReference type="PANTHER" id="PTHR43861">
    <property type="entry name" value="TRANS-ACONITATE 2-METHYLTRANSFERASE-RELATED"/>
    <property type="match status" value="1"/>
</dbReference>
<dbReference type="OrthoDB" id="9801538at2"/>
<gene>
    <name evidence="2" type="ordered locus">Sthe_3173</name>
</gene>
<reference evidence="3" key="1">
    <citation type="submission" date="2009-11" db="EMBL/GenBank/DDBJ databases">
        <title>The complete chromosome 2 of Sphaerobacter thermophilus DSM 20745.</title>
        <authorList>
            <person name="Lucas S."/>
            <person name="Copeland A."/>
            <person name="Lapidus A."/>
            <person name="Glavina del Rio T."/>
            <person name="Dalin E."/>
            <person name="Tice H."/>
            <person name="Bruce D."/>
            <person name="Goodwin L."/>
            <person name="Pitluck S."/>
            <person name="Kyrpides N."/>
            <person name="Mavromatis K."/>
            <person name="Ivanova N."/>
            <person name="Mikhailova N."/>
            <person name="LaButti K.M."/>
            <person name="Clum A."/>
            <person name="Sun H.I."/>
            <person name="Brettin T."/>
            <person name="Detter J.C."/>
            <person name="Han C."/>
            <person name="Larimer F."/>
            <person name="Land M."/>
            <person name="Hauser L."/>
            <person name="Markowitz V."/>
            <person name="Cheng J.F."/>
            <person name="Hugenholtz P."/>
            <person name="Woyke T."/>
            <person name="Wu D."/>
            <person name="Steenblock K."/>
            <person name="Schneider S."/>
            <person name="Pukall R."/>
            <person name="Goeker M."/>
            <person name="Klenk H.P."/>
            <person name="Eisen J.A."/>
        </authorList>
    </citation>
    <scope>NUCLEOTIDE SEQUENCE [LARGE SCALE GENOMIC DNA]</scope>
    <source>
        <strain evidence="3">ATCC 49802 / DSM 20745 / S 6022</strain>
    </source>
</reference>
<organism evidence="2 3">
    <name type="scientific">Sphaerobacter thermophilus (strain ATCC 49802 / DSM 20745 / KCCM 41009 / NCIMB 13125 / S 6022)</name>
    <dbReference type="NCBI Taxonomy" id="479434"/>
    <lineage>
        <taxon>Bacteria</taxon>
        <taxon>Pseudomonadati</taxon>
        <taxon>Thermomicrobiota</taxon>
        <taxon>Thermomicrobia</taxon>
        <taxon>Sphaerobacterales</taxon>
        <taxon>Sphaerobacterineae</taxon>
        <taxon>Sphaerobacteraceae</taxon>
        <taxon>Sphaerobacter</taxon>
    </lineage>
</organism>
<dbReference type="RefSeq" id="WP_012873608.1">
    <property type="nucleotide sequence ID" value="NC_013524.1"/>
</dbReference>
<dbReference type="KEGG" id="sti:Sthe_3173"/>
<reference evidence="2 3" key="2">
    <citation type="journal article" date="2010" name="Stand. Genomic Sci.">
        <title>Complete genome sequence of Desulfohalobium retbaense type strain (HR(100)).</title>
        <authorList>
            <person name="Spring S."/>
            <person name="Nolan M."/>
            <person name="Lapidus A."/>
            <person name="Glavina Del Rio T."/>
            <person name="Copeland A."/>
            <person name="Tice H."/>
            <person name="Cheng J.F."/>
            <person name="Lucas S."/>
            <person name="Land M."/>
            <person name="Chen F."/>
            <person name="Bruce D."/>
            <person name="Goodwin L."/>
            <person name="Pitluck S."/>
            <person name="Ivanova N."/>
            <person name="Mavromatis K."/>
            <person name="Mikhailova N."/>
            <person name="Pati A."/>
            <person name="Chen A."/>
            <person name="Palaniappan K."/>
            <person name="Hauser L."/>
            <person name="Chang Y.J."/>
            <person name="Jeffries C.D."/>
            <person name="Munk C."/>
            <person name="Kiss H."/>
            <person name="Chain P."/>
            <person name="Han C."/>
            <person name="Brettin T."/>
            <person name="Detter J.C."/>
            <person name="Schuler E."/>
            <person name="Goker M."/>
            <person name="Rohde M."/>
            <person name="Bristow J."/>
            <person name="Eisen J.A."/>
            <person name="Markowitz V."/>
            <person name="Hugenholtz P."/>
            <person name="Kyrpides N.C."/>
            <person name="Klenk H.P."/>
        </authorList>
    </citation>
    <scope>NUCLEOTIDE SEQUENCE [LARGE SCALE GENOMIC DNA]</scope>
    <source>
        <strain evidence="3">ATCC 49802 / DSM 20745 / S 6022</strain>
    </source>
</reference>
<dbReference type="InterPro" id="IPR029063">
    <property type="entry name" value="SAM-dependent_MTases_sf"/>
</dbReference>
<dbReference type="EMBL" id="CP001824">
    <property type="protein sequence ID" value="ACZ40573.1"/>
    <property type="molecule type" value="Genomic_DNA"/>
</dbReference>
<dbReference type="Proteomes" id="UP000002027">
    <property type="component" value="Chromosome 2"/>
</dbReference>
<dbReference type="STRING" id="479434.Sthe_3173"/>
<evidence type="ECO:0000313" key="3">
    <source>
        <dbReference type="Proteomes" id="UP000002027"/>
    </source>
</evidence>
<dbReference type="GO" id="GO:0008168">
    <property type="term" value="F:methyltransferase activity"/>
    <property type="evidence" value="ECO:0007669"/>
    <property type="project" value="UniProtKB-KW"/>
</dbReference>
<dbReference type="Pfam" id="PF13489">
    <property type="entry name" value="Methyltransf_23"/>
    <property type="match status" value="1"/>
</dbReference>
<protein>
    <submittedName>
        <fullName evidence="2">Methyltransferase type 12</fullName>
    </submittedName>
</protein>
<dbReference type="PANTHER" id="PTHR43861:SF3">
    <property type="entry name" value="PUTATIVE (AFU_ORTHOLOGUE AFUA_2G14390)-RELATED"/>
    <property type="match status" value="1"/>
</dbReference>
<proteinExistence type="predicted"/>
<accession>D1C9T0</accession>
<dbReference type="AlphaFoldDB" id="D1C9T0"/>
<dbReference type="HOGENOM" id="CLU_091672_0_0_0"/>
<dbReference type="GO" id="GO:0032259">
    <property type="term" value="P:methylation"/>
    <property type="evidence" value="ECO:0007669"/>
    <property type="project" value="UniProtKB-KW"/>
</dbReference>
<keyword evidence="2" id="KW-0489">Methyltransferase</keyword>
<name>D1C9T0_SPHTD</name>
<dbReference type="CDD" id="cd02440">
    <property type="entry name" value="AdoMet_MTases"/>
    <property type="match status" value="1"/>
</dbReference>
<keyword evidence="1 2" id="KW-0808">Transferase</keyword>
<evidence type="ECO:0000256" key="1">
    <source>
        <dbReference type="ARBA" id="ARBA00022679"/>
    </source>
</evidence>
<dbReference type="InParanoid" id="D1C9T0"/>
<dbReference type="Gene3D" id="3.40.50.150">
    <property type="entry name" value="Vaccinia Virus protein VP39"/>
    <property type="match status" value="1"/>
</dbReference>
<dbReference type="SUPFAM" id="SSF53335">
    <property type="entry name" value="S-adenosyl-L-methionine-dependent methyltransferases"/>
    <property type="match status" value="1"/>
</dbReference>
<sequence length="275" mass="29899">MQLPVIRLRREMAPDPAVEGRAARYPLHLPAPTFRVLLEQQGPSLGLWRAAEVAALREQGYHRPVLDLGCGDGLVTSLVLRPVEVGVDPDGTALARAARLGIYHHLIARPLETAGLPAEAFATVISNSVLEHVADVDALLAAVARVLRPGGCLIFTAPTEAFSRWLLLPLAGYAARRNRALAHRNLWPVERWAAHLEAAGLEIESTRSYLRSGLVTAWDALEVAQQVRIGGQRALGRVWRRIPPGGFARLAEWGARLDLSAPEPGGGRLIVARKR</sequence>
<evidence type="ECO:0000313" key="2">
    <source>
        <dbReference type="EMBL" id="ACZ40573.1"/>
    </source>
</evidence>
<dbReference type="eggNOG" id="COG4976">
    <property type="taxonomic scope" value="Bacteria"/>
</dbReference>